<sequence length="408" mass="44307">MTTPIRSRKPTGAVPWPLILIEGAEKAGKSWAAAELSASGRVGQTYWIDLSEGGADEYGAVPGARYEVIEHNGTWADFTGQVLAVRAEAARAAAAGEPPVVLVIDSMTAEWELLKGMADAKARARLARKGKQLAADEEPKITTDLWNEVNSKHRKLMTSLMTFPGIVVMTARGKEVASLDAAGRPIEGSKEYKVEGQKGLPFDASVWLRVSREHPPLVIGARSVHAGVRPGVDRPRPAPDLTLERVVFDILRCDPRTAHVRDLVELSTAAEEPAAEARPAPDPNALRDWALRPGRPAEEIAKYHGRLVSEHPAVAEHLVPNERGEREQLGALLERLVRRAADEAQRQRMLALLAEAEITDRHERLAYVADAIGRSVTSADELTTDEIAAVCTRVAAYIEQSNPEGMAA</sequence>
<evidence type="ECO:0000313" key="1">
    <source>
        <dbReference type="EMBL" id="MDP9799373.1"/>
    </source>
</evidence>
<dbReference type="Pfam" id="PF13479">
    <property type="entry name" value="AAA_24"/>
    <property type="match status" value="1"/>
</dbReference>
<reference evidence="1 2" key="1">
    <citation type="submission" date="2023-07" db="EMBL/GenBank/DDBJ databases">
        <title>Sequencing the genomes of 1000 actinobacteria strains.</title>
        <authorList>
            <person name="Klenk H.-P."/>
        </authorList>
    </citation>
    <scope>NUCLEOTIDE SEQUENCE [LARGE SCALE GENOMIC DNA]</scope>
    <source>
        <strain evidence="1 2">DSM 44710</strain>
    </source>
</reference>
<dbReference type="RefSeq" id="WP_306838193.1">
    <property type="nucleotide sequence ID" value="NZ_JAUSRA010000001.1"/>
</dbReference>
<name>A0ABT9N6P9_9ACTN</name>
<gene>
    <name evidence="1" type="ORF">J2S43_007885</name>
</gene>
<accession>A0ABT9N6P9</accession>
<proteinExistence type="predicted"/>
<dbReference type="EMBL" id="JAUSRA010000001">
    <property type="protein sequence ID" value="MDP9799373.1"/>
    <property type="molecule type" value="Genomic_DNA"/>
</dbReference>
<dbReference type="Proteomes" id="UP001240984">
    <property type="component" value="Unassembled WGS sequence"/>
</dbReference>
<organism evidence="1 2">
    <name type="scientific">Catenuloplanes nepalensis</name>
    <dbReference type="NCBI Taxonomy" id="587533"/>
    <lineage>
        <taxon>Bacteria</taxon>
        <taxon>Bacillati</taxon>
        <taxon>Actinomycetota</taxon>
        <taxon>Actinomycetes</taxon>
        <taxon>Micromonosporales</taxon>
        <taxon>Micromonosporaceae</taxon>
        <taxon>Catenuloplanes</taxon>
    </lineage>
</organism>
<evidence type="ECO:0008006" key="3">
    <source>
        <dbReference type="Google" id="ProtNLM"/>
    </source>
</evidence>
<evidence type="ECO:0000313" key="2">
    <source>
        <dbReference type="Proteomes" id="UP001240984"/>
    </source>
</evidence>
<keyword evidence="2" id="KW-1185">Reference proteome</keyword>
<protein>
    <recommendedName>
        <fullName evidence="3">AAA domain-containing protein</fullName>
    </recommendedName>
</protein>
<comment type="caution">
    <text evidence="1">The sequence shown here is derived from an EMBL/GenBank/DDBJ whole genome shotgun (WGS) entry which is preliminary data.</text>
</comment>